<dbReference type="EMBL" id="SNAA01000004">
    <property type="protein sequence ID" value="TDL81587.1"/>
    <property type="molecule type" value="Genomic_DNA"/>
</dbReference>
<evidence type="ECO:0000256" key="7">
    <source>
        <dbReference type="RuleBase" id="RU004326"/>
    </source>
</evidence>
<dbReference type="InterPro" id="IPR036900">
    <property type="entry name" value="A-D-PHexomutase_C_sf"/>
</dbReference>
<evidence type="ECO:0000313" key="12">
    <source>
        <dbReference type="EMBL" id="TDL81587.1"/>
    </source>
</evidence>
<evidence type="ECO:0000256" key="1">
    <source>
        <dbReference type="ARBA" id="ARBA00001946"/>
    </source>
</evidence>
<feature type="domain" description="Alpha-D-phosphohexomutase alpha/beta/alpha" evidence="10">
    <location>
        <begin position="146"/>
        <end position="242"/>
    </location>
</feature>
<dbReference type="GO" id="GO:0005975">
    <property type="term" value="P:carbohydrate metabolic process"/>
    <property type="evidence" value="ECO:0007669"/>
    <property type="project" value="InterPro"/>
</dbReference>
<dbReference type="InterPro" id="IPR005845">
    <property type="entry name" value="A-D-PHexomutase_a/b/a-II"/>
</dbReference>
<gene>
    <name evidence="12" type="ORF">E2L08_05575</name>
</gene>
<dbReference type="InterPro" id="IPR005844">
    <property type="entry name" value="A-D-PHexomutase_a/b/a-I"/>
</dbReference>
<dbReference type="InterPro" id="IPR005843">
    <property type="entry name" value="A-D-PHexomutase_C"/>
</dbReference>
<keyword evidence="3" id="KW-0597">Phosphoprotein</keyword>
<dbReference type="AlphaFoldDB" id="A0A4R6AEC6"/>
<organism evidence="12 13">
    <name type="scientific">Palleronia sediminis</name>
    <dbReference type="NCBI Taxonomy" id="2547833"/>
    <lineage>
        <taxon>Bacteria</taxon>
        <taxon>Pseudomonadati</taxon>
        <taxon>Pseudomonadota</taxon>
        <taxon>Alphaproteobacteria</taxon>
        <taxon>Rhodobacterales</taxon>
        <taxon>Roseobacteraceae</taxon>
        <taxon>Palleronia</taxon>
    </lineage>
</organism>
<name>A0A4R6AEC6_9RHOB</name>
<dbReference type="Proteomes" id="UP000295701">
    <property type="component" value="Unassembled WGS sequence"/>
</dbReference>
<feature type="domain" description="Alpha-D-phosphohexomutase alpha/beta/alpha" evidence="9">
    <location>
        <begin position="4"/>
        <end position="124"/>
    </location>
</feature>
<keyword evidence="6" id="KW-0413">Isomerase</keyword>
<dbReference type="PROSITE" id="PS00710">
    <property type="entry name" value="PGM_PMM"/>
    <property type="match status" value="1"/>
</dbReference>
<keyword evidence="13" id="KW-1185">Reference proteome</keyword>
<dbReference type="InterPro" id="IPR016066">
    <property type="entry name" value="A-D-PHexomutase_CS"/>
</dbReference>
<dbReference type="SUPFAM" id="SSF55957">
    <property type="entry name" value="Phosphoglucomutase, C-terminal domain"/>
    <property type="match status" value="1"/>
</dbReference>
<dbReference type="Gene3D" id="3.40.120.10">
    <property type="entry name" value="Alpha-D-Glucose-1,6-Bisphosphate, subunit A, domain 3"/>
    <property type="match status" value="3"/>
</dbReference>
<evidence type="ECO:0000256" key="3">
    <source>
        <dbReference type="ARBA" id="ARBA00022553"/>
    </source>
</evidence>
<evidence type="ECO:0000259" key="8">
    <source>
        <dbReference type="Pfam" id="PF00408"/>
    </source>
</evidence>
<comment type="caution">
    <text evidence="12">The sequence shown here is derived from an EMBL/GenBank/DDBJ whole genome shotgun (WGS) entry which is preliminary data.</text>
</comment>
<comment type="similarity">
    <text evidence="2 7">Belongs to the phosphohexose mutase family.</text>
</comment>
<reference evidence="12 13" key="1">
    <citation type="submission" date="2019-03" db="EMBL/GenBank/DDBJ databases">
        <title>Primorskyibacter sp. SS33 isolated from sediments.</title>
        <authorList>
            <person name="Xunke S."/>
        </authorList>
    </citation>
    <scope>NUCLEOTIDE SEQUENCE [LARGE SCALE GENOMIC DNA]</scope>
    <source>
        <strain evidence="12 13">SS33</strain>
    </source>
</reference>
<dbReference type="RefSeq" id="WP_133396073.1">
    <property type="nucleotide sequence ID" value="NZ_SNAA01000004.1"/>
</dbReference>
<dbReference type="Pfam" id="PF02878">
    <property type="entry name" value="PGM_PMM_I"/>
    <property type="match status" value="1"/>
</dbReference>
<evidence type="ECO:0000313" key="13">
    <source>
        <dbReference type="Proteomes" id="UP000295701"/>
    </source>
</evidence>
<evidence type="ECO:0000259" key="11">
    <source>
        <dbReference type="Pfam" id="PF02880"/>
    </source>
</evidence>
<evidence type="ECO:0000256" key="4">
    <source>
        <dbReference type="ARBA" id="ARBA00022723"/>
    </source>
</evidence>
<evidence type="ECO:0000256" key="6">
    <source>
        <dbReference type="ARBA" id="ARBA00023235"/>
    </source>
</evidence>
<dbReference type="InterPro" id="IPR050060">
    <property type="entry name" value="Phosphoglucosamine_mutase"/>
</dbReference>
<feature type="domain" description="Alpha-D-phosphohexomutase C-terminal" evidence="8">
    <location>
        <begin position="401"/>
        <end position="447"/>
    </location>
</feature>
<dbReference type="Gene3D" id="3.30.310.50">
    <property type="entry name" value="Alpha-D-phosphohexomutase, C-terminal domain"/>
    <property type="match status" value="1"/>
</dbReference>
<sequence length="455" mass="46707">MAPKFGTSGLRGLVTELTDALVADYTRAFLSACDTGGRVLVGRDLRPSSPRIEAAVIAAARGEGAEVIRCGEVPTPALALAAQDAGGGAIMITGSHIPADRNGLKFYDRAGEIAKPDEIAITAALGRAAAGRAGRVSDRPGAGAAWADRVARGFGPAALAGLRLGVWQHSSVARDLLGAALEAMGAEVVALDRSDGFVPVDTEAVDAATRDRLAAWVDRHGLDALVSTDGDGDRPLVVDGLGRVVPGDILGPLTARAIGARRLVTPVSSNTAVEAMGFDRVERTAIGSPHVIAGMEGGGAVAGYEANGGFLLGFAAEGPAGRIAPLMTRDCLLPIAAPLAAARAAGRTLAETVAALPQRFTMSDRVQDVPAERSQPFLARLIGSDAERRDFLGGVERAVDLTDGLRITLASGDIVHLRPSGNAPEFRIYAEAGSPAAAEDLVRRIAANVAARLKP</sequence>
<keyword evidence="4 7" id="KW-0479">Metal-binding</keyword>
<dbReference type="GO" id="GO:0000287">
    <property type="term" value="F:magnesium ion binding"/>
    <property type="evidence" value="ECO:0007669"/>
    <property type="project" value="InterPro"/>
</dbReference>
<protein>
    <submittedName>
        <fullName evidence="12">Phosphomannomutase</fullName>
    </submittedName>
</protein>
<proteinExistence type="inferred from homology"/>
<dbReference type="Pfam" id="PF02880">
    <property type="entry name" value="PGM_PMM_III"/>
    <property type="match status" value="1"/>
</dbReference>
<dbReference type="GO" id="GO:0004615">
    <property type="term" value="F:phosphomannomutase activity"/>
    <property type="evidence" value="ECO:0007669"/>
    <property type="project" value="TreeGrafter"/>
</dbReference>
<evidence type="ECO:0000256" key="2">
    <source>
        <dbReference type="ARBA" id="ARBA00010231"/>
    </source>
</evidence>
<dbReference type="SUPFAM" id="SSF53738">
    <property type="entry name" value="Phosphoglucomutase, first 3 domains"/>
    <property type="match status" value="3"/>
</dbReference>
<evidence type="ECO:0000256" key="5">
    <source>
        <dbReference type="ARBA" id="ARBA00022842"/>
    </source>
</evidence>
<keyword evidence="5 7" id="KW-0460">Magnesium</keyword>
<dbReference type="InterPro" id="IPR016055">
    <property type="entry name" value="A-D-PHexomutase_a/b/a-I/II/III"/>
</dbReference>
<dbReference type="PANTHER" id="PTHR42946:SF1">
    <property type="entry name" value="PHOSPHOGLUCOMUTASE (ALPHA-D-GLUCOSE-1,6-BISPHOSPHATE-DEPENDENT)"/>
    <property type="match status" value="1"/>
</dbReference>
<comment type="cofactor">
    <cofactor evidence="1">
        <name>Mg(2+)</name>
        <dbReference type="ChEBI" id="CHEBI:18420"/>
    </cofactor>
</comment>
<evidence type="ECO:0000259" key="9">
    <source>
        <dbReference type="Pfam" id="PF02878"/>
    </source>
</evidence>
<dbReference type="Pfam" id="PF02879">
    <property type="entry name" value="PGM_PMM_II"/>
    <property type="match status" value="1"/>
</dbReference>
<dbReference type="InterPro" id="IPR005846">
    <property type="entry name" value="A-D-PHexomutase_a/b/a-III"/>
</dbReference>
<dbReference type="OrthoDB" id="9803322at2"/>
<dbReference type="PANTHER" id="PTHR42946">
    <property type="entry name" value="PHOSPHOHEXOSE MUTASE"/>
    <property type="match status" value="1"/>
</dbReference>
<dbReference type="Pfam" id="PF00408">
    <property type="entry name" value="PGM_PMM_IV"/>
    <property type="match status" value="1"/>
</dbReference>
<accession>A0A4R6AEC6</accession>
<evidence type="ECO:0000259" key="10">
    <source>
        <dbReference type="Pfam" id="PF02879"/>
    </source>
</evidence>
<feature type="domain" description="Alpha-D-phosphohexomutase alpha/beta/alpha" evidence="11">
    <location>
        <begin position="261"/>
        <end position="360"/>
    </location>
</feature>